<proteinExistence type="inferred from homology"/>
<dbReference type="PANTHER" id="PTHR24305">
    <property type="entry name" value="CYTOCHROME P450"/>
    <property type="match status" value="1"/>
</dbReference>
<dbReference type="EMBL" id="JAULSO010000003">
    <property type="protein sequence ID" value="KAK3685727.1"/>
    <property type="molecule type" value="Genomic_DNA"/>
</dbReference>
<dbReference type="Pfam" id="PF00067">
    <property type="entry name" value="p450"/>
    <property type="match status" value="1"/>
</dbReference>
<evidence type="ECO:0000256" key="1">
    <source>
        <dbReference type="ARBA" id="ARBA00001971"/>
    </source>
</evidence>
<dbReference type="PANTHER" id="PTHR24305:SF166">
    <property type="entry name" value="CYTOCHROME P450 12A4, MITOCHONDRIAL-RELATED"/>
    <property type="match status" value="1"/>
</dbReference>
<reference evidence="7" key="1">
    <citation type="journal article" date="2023" name="Mol. Phylogenet. Evol.">
        <title>Genome-scale phylogeny and comparative genomics of the fungal order Sordariales.</title>
        <authorList>
            <person name="Hensen N."/>
            <person name="Bonometti L."/>
            <person name="Westerberg I."/>
            <person name="Brannstrom I.O."/>
            <person name="Guillou S."/>
            <person name="Cros-Aarteil S."/>
            <person name="Calhoun S."/>
            <person name="Haridas S."/>
            <person name="Kuo A."/>
            <person name="Mondo S."/>
            <person name="Pangilinan J."/>
            <person name="Riley R."/>
            <person name="LaButti K."/>
            <person name="Andreopoulos B."/>
            <person name="Lipzen A."/>
            <person name="Chen C."/>
            <person name="Yan M."/>
            <person name="Daum C."/>
            <person name="Ng V."/>
            <person name="Clum A."/>
            <person name="Steindorff A."/>
            <person name="Ohm R.A."/>
            <person name="Martin F."/>
            <person name="Silar P."/>
            <person name="Natvig D.O."/>
            <person name="Lalanne C."/>
            <person name="Gautier V."/>
            <person name="Ament-Velasquez S.L."/>
            <person name="Kruys A."/>
            <person name="Hutchinson M.I."/>
            <person name="Powell A.J."/>
            <person name="Barry K."/>
            <person name="Miller A.N."/>
            <person name="Grigoriev I.V."/>
            <person name="Debuchy R."/>
            <person name="Gladieux P."/>
            <person name="Hiltunen Thoren M."/>
            <person name="Johannesson H."/>
        </authorList>
    </citation>
    <scope>NUCLEOTIDE SEQUENCE</scope>
    <source>
        <strain evidence="7">CBS 314.62</strain>
    </source>
</reference>
<evidence type="ECO:0000256" key="6">
    <source>
        <dbReference type="ARBA" id="ARBA00023033"/>
    </source>
</evidence>
<sequence>MTIAATQHVLLAHPEELLKLKAELSKIEVDSTGIPALSQVEGLPYLNAVIQEALRVHPGVLTRQMRVSPEVPIVYVDKKMDKTYVVPPGSVTSMSPLITHRNPAAFEDPMSLARREMELTLATIVIKYDLYMGQEGPSMELYDTERARDVDAYSDYIIPVPEAGSQGVRIRFRH</sequence>
<gene>
    <name evidence="7" type="ORF">B0T22DRAFT_492599</name>
</gene>
<accession>A0AAE1CAP0</accession>
<reference evidence="7" key="2">
    <citation type="submission" date="2023-06" db="EMBL/GenBank/DDBJ databases">
        <authorList>
            <consortium name="Lawrence Berkeley National Laboratory"/>
            <person name="Haridas S."/>
            <person name="Hensen N."/>
            <person name="Bonometti L."/>
            <person name="Westerberg I."/>
            <person name="Brannstrom I.O."/>
            <person name="Guillou S."/>
            <person name="Cros-Aarteil S."/>
            <person name="Calhoun S."/>
            <person name="Kuo A."/>
            <person name="Mondo S."/>
            <person name="Pangilinan J."/>
            <person name="Riley R."/>
            <person name="Labutti K."/>
            <person name="Andreopoulos B."/>
            <person name="Lipzen A."/>
            <person name="Chen C."/>
            <person name="Yanf M."/>
            <person name="Daum C."/>
            <person name="Ng V."/>
            <person name="Clum A."/>
            <person name="Steindorff A."/>
            <person name="Ohm R."/>
            <person name="Martin F."/>
            <person name="Silar P."/>
            <person name="Natvig D."/>
            <person name="Lalanne C."/>
            <person name="Gautier V."/>
            <person name="Ament-Velasquez S.L."/>
            <person name="Kruys A."/>
            <person name="Hutchinson M.I."/>
            <person name="Powell A.J."/>
            <person name="Barry K."/>
            <person name="Miller A.N."/>
            <person name="Grigoriev I.V."/>
            <person name="Debuchy R."/>
            <person name="Gladieux P."/>
            <person name="Thoren M.H."/>
            <person name="Johannesson H."/>
        </authorList>
    </citation>
    <scope>NUCLEOTIDE SEQUENCE</scope>
    <source>
        <strain evidence="7">CBS 314.62</strain>
    </source>
</reference>
<comment type="cofactor">
    <cofactor evidence="1">
        <name>heme</name>
        <dbReference type="ChEBI" id="CHEBI:30413"/>
    </cofactor>
</comment>
<name>A0AAE1CAP0_9PEZI</name>
<keyword evidence="6" id="KW-0560">Oxidoreductase</keyword>
<evidence type="ECO:0000256" key="4">
    <source>
        <dbReference type="ARBA" id="ARBA00022723"/>
    </source>
</evidence>
<dbReference type="AlphaFoldDB" id="A0AAE1CAP0"/>
<evidence type="ECO:0000313" key="8">
    <source>
        <dbReference type="Proteomes" id="UP001270362"/>
    </source>
</evidence>
<dbReference type="GO" id="GO:0020037">
    <property type="term" value="F:heme binding"/>
    <property type="evidence" value="ECO:0007669"/>
    <property type="project" value="InterPro"/>
</dbReference>
<evidence type="ECO:0000256" key="3">
    <source>
        <dbReference type="ARBA" id="ARBA00022617"/>
    </source>
</evidence>
<keyword evidence="4" id="KW-0479">Metal-binding</keyword>
<keyword evidence="6" id="KW-0503">Monooxygenase</keyword>
<dbReference type="SUPFAM" id="SSF48264">
    <property type="entry name" value="Cytochrome P450"/>
    <property type="match status" value="1"/>
</dbReference>
<dbReference type="GO" id="GO:0016705">
    <property type="term" value="F:oxidoreductase activity, acting on paired donors, with incorporation or reduction of molecular oxygen"/>
    <property type="evidence" value="ECO:0007669"/>
    <property type="project" value="InterPro"/>
</dbReference>
<dbReference type="PRINTS" id="PR00465">
    <property type="entry name" value="EP450IV"/>
</dbReference>
<organism evidence="7 8">
    <name type="scientific">Podospora appendiculata</name>
    <dbReference type="NCBI Taxonomy" id="314037"/>
    <lineage>
        <taxon>Eukaryota</taxon>
        <taxon>Fungi</taxon>
        <taxon>Dikarya</taxon>
        <taxon>Ascomycota</taxon>
        <taxon>Pezizomycotina</taxon>
        <taxon>Sordariomycetes</taxon>
        <taxon>Sordariomycetidae</taxon>
        <taxon>Sordariales</taxon>
        <taxon>Podosporaceae</taxon>
        <taxon>Podospora</taxon>
    </lineage>
</organism>
<evidence type="ECO:0000256" key="5">
    <source>
        <dbReference type="ARBA" id="ARBA00023004"/>
    </source>
</evidence>
<comment type="caution">
    <text evidence="7">The sequence shown here is derived from an EMBL/GenBank/DDBJ whole genome shotgun (WGS) entry which is preliminary data.</text>
</comment>
<dbReference type="GO" id="GO:0004497">
    <property type="term" value="F:monooxygenase activity"/>
    <property type="evidence" value="ECO:0007669"/>
    <property type="project" value="UniProtKB-KW"/>
</dbReference>
<keyword evidence="5" id="KW-0408">Iron</keyword>
<dbReference type="Gene3D" id="1.10.630.10">
    <property type="entry name" value="Cytochrome P450"/>
    <property type="match status" value="1"/>
</dbReference>
<comment type="similarity">
    <text evidence="2">Belongs to the cytochrome P450 family.</text>
</comment>
<keyword evidence="8" id="KW-1185">Reference proteome</keyword>
<dbReference type="InterPro" id="IPR050121">
    <property type="entry name" value="Cytochrome_P450_monoxygenase"/>
</dbReference>
<dbReference type="Proteomes" id="UP001270362">
    <property type="component" value="Unassembled WGS sequence"/>
</dbReference>
<keyword evidence="3" id="KW-0349">Heme</keyword>
<dbReference type="GO" id="GO:0005506">
    <property type="term" value="F:iron ion binding"/>
    <property type="evidence" value="ECO:0007669"/>
    <property type="project" value="InterPro"/>
</dbReference>
<evidence type="ECO:0000313" key="7">
    <source>
        <dbReference type="EMBL" id="KAK3685727.1"/>
    </source>
</evidence>
<dbReference type="InterPro" id="IPR002403">
    <property type="entry name" value="Cyt_P450_E_grp-IV"/>
</dbReference>
<evidence type="ECO:0000256" key="2">
    <source>
        <dbReference type="ARBA" id="ARBA00010617"/>
    </source>
</evidence>
<protein>
    <submittedName>
        <fullName evidence="7">Cytochrome P450</fullName>
    </submittedName>
</protein>
<dbReference type="InterPro" id="IPR036396">
    <property type="entry name" value="Cyt_P450_sf"/>
</dbReference>
<dbReference type="InterPro" id="IPR001128">
    <property type="entry name" value="Cyt_P450"/>
</dbReference>